<keyword evidence="6" id="KW-1185">Reference proteome</keyword>
<dbReference type="PANTHER" id="PTHR43280">
    <property type="entry name" value="ARAC-FAMILY TRANSCRIPTIONAL REGULATOR"/>
    <property type="match status" value="1"/>
</dbReference>
<feature type="domain" description="HTH araC/xylS-type" evidence="4">
    <location>
        <begin position="139"/>
        <end position="208"/>
    </location>
</feature>
<evidence type="ECO:0000313" key="6">
    <source>
        <dbReference type="Proteomes" id="UP000003598"/>
    </source>
</evidence>
<dbReference type="SUPFAM" id="SSF55008">
    <property type="entry name" value="HMA, heavy metal-associated domain"/>
    <property type="match status" value="1"/>
</dbReference>
<dbReference type="InterPro" id="IPR018060">
    <property type="entry name" value="HTH_AraC"/>
</dbReference>
<dbReference type="PROSITE" id="PS00041">
    <property type="entry name" value="HTH_ARAC_FAMILY_1"/>
    <property type="match status" value="1"/>
</dbReference>
<organism evidence="5 6">
    <name type="scientific">Paraprevotella clara YIT 11840</name>
    <dbReference type="NCBI Taxonomy" id="762968"/>
    <lineage>
        <taxon>Bacteria</taxon>
        <taxon>Pseudomonadati</taxon>
        <taxon>Bacteroidota</taxon>
        <taxon>Bacteroidia</taxon>
        <taxon>Bacteroidales</taxon>
        <taxon>Prevotellaceae</taxon>
        <taxon>Paraprevotella</taxon>
    </lineage>
</organism>
<dbReference type="Gene3D" id="3.30.70.100">
    <property type="match status" value="1"/>
</dbReference>
<dbReference type="PANTHER" id="PTHR43280:SF2">
    <property type="entry name" value="HTH-TYPE TRANSCRIPTIONAL REGULATOR EXSA"/>
    <property type="match status" value="1"/>
</dbReference>
<dbReference type="Pfam" id="PF12833">
    <property type="entry name" value="HTH_18"/>
    <property type="match status" value="1"/>
</dbReference>
<dbReference type="GO" id="GO:0003700">
    <property type="term" value="F:DNA-binding transcription factor activity"/>
    <property type="evidence" value="ECO:0007669"/>
    <property type="project" value="InterPro"/>
</dbReference>
<dbReference type="STRING" id="762968.HMPREF9441_01065"/>
<sequence>MSWQRKDTTNILAATLICIIFAVYRLHVFMETDRNIYIKNMVCDRCVMVVRSVLERLGLMPLSVELGRAELSAPLTETARQALREALAPLGFELIDDPRIRTVEHIKRLIIELVHHQDNRLRTNLSQYLATECRHDYGTLSKLFSETQGTTIEKYFIAQKIERAKELLDYGELTLNEIADRLNYSSTAHLSAQFKAQTGYTPRQYRQQKERARIPLDKI</sequence>
<dbReference type="SUPFAM" id="SSF46689">
    <property type="entry name" value="Homeodomain-like"/>
    <property type="match status" value="1"/>
</dbReference>
<evidence type="ECO:0000256" key="1">
    <source>
        <dbReference type="ARBA" id="ARBA00023015"/>
    </source>
</evidence>
<evidence type="ECO:0000259" key="4">
    <source>
        <dbReference type="PROSITE" id="PS01124"/>
    </source>
</evidence>
<evidence type="ECO:0000313" key="5">
    <source>
        <dbReference type="EMBL" id="EHH01017.1"/>
    </source>
</evidence>
<accession>G5SP70</accession>
<comment type="caution">
    <text evidence="5">The sequence shown here is derived from an EMBL/GenBank/DDBJ whole genome shotgun (WGS) entry which is preliminary data.</text>
</comment>
<keyword evidence="2" id="KW-0238">DNA-binding</keyword>
<proteinExistence type="predicted"/>
<dbReference type="GO" id="GO:0046872">
    <property type="term" value="F:metal ion binding"/>
    <property type="evidence" value="ECO:0007669"/>
    <property type="project" value="InterPro"/>
</dbReference>
<dbReference type="GO" id="GO:0043565">
    <property type="term" value="F:sequence-specific DNA binding"/>
    <property type="evidence" value="ECO:0007669"/>
    <property type="project" value="InterPro"/>
</dbReference>
<name>G5SP70_9BACT</name>
<protein>
    <submittedName>
        <fullName evidence="5">Transcriptional regulator, AraC family</fullName>
    </submittedName>
</protein>
<dbReference type="HOGENOM" id="CLU_121830_0_0_10"/>
<keyword evidence="1" id="KW-0805">Transcription regulation</keyword>
<gene>
    <name evidence="5" type="ORF">HMPREF9441_01065</name>
</gene>
<dbReference type="PATRIC" id="fig|762968.3.peg.953"/>
<dbReference type="eggNOG" id="COG2207">
    <property type="taxonomic scope" value="Bacteria"/>
</dbReference>
<keyword evidence="3" id="KW-0804">Transcription</keyword>
<evidence type="ECO:0000256" key="2">
    <source>
        <dbReference type="ARBA" id="ARBA00023125"/>
    </source>
</evidence>
<dbReference type="OrthoDB" id="952277at2"/>
<dbReference type="InterPro" id="IPR018062">
    <property type="entry name" value="HTH_AraC-typ_CS"/>
</dbReference>
<evidence type="ECO:0000256" key="3">
    <source>
        <dbReference type="ARBA" id="ARBA00023163"/>
    </source>
</evidence>
<dbReference type="Gene3D" id="1.10.10.60">
    <property type="entry name" value="Homeodomain-like"/>
    <property type="match status" value="1"/>
</dbReference>
<dbReference type="PROSITE" id="PS01124">
    <property type="entry name" value="HTH_ARAC_FAMILY_2"/>
    <property type="match status" value="1"/>
</dbReference>
<dbReference type="EMBL" id="AFFY01000016">
    <property type="protein sequence ID" value="EHH01017.1"/>
    <property type="molecule type" value="Genomic_DNA"/>
</dbReference>
<dbReference type="InterPro" id="IPR009057">
    <property type="entry name" value="Homeodomain-like_sf"/>
</dbReference>
<dbReference type="InterPro" id="IPR036163">
    <property type="entry name" value="HMA_dom_sf"/>
</dbReference>
<dbReference type="Proteomes" id="UP000003598">
    <property type="component" value="Unassembled WGS sequence"/>
</dbReference>
<dbReference type="AlphaFoldDB" id="G5SP70"/>
<reference evidence="5 6" key="1">
    <citation type="submission" date="2011-03" db="EMBL/GenBank/DDBJ databases">
        <authorList>
            <person name="Weinstock G."/>
            <person name="Sodergren E."/>
            <person name="Clifton S."/>
            <person name="Fulton L."/>
            <person name="Fulton B."/>
            <person name="Courtney L."/>
            <person name="Fronick C."/>
            <person name="Harrison M."/>
            <person name="Strong C."/>
            <person name="Farmer C."/>
            <person name="Delahaunty K."/>
            <person name="Markovic C."/>
            <person name="Hall O."/>
            <person name="Minx P."/>
            <person name="Tomlinson C."/>
            <person name="Mitreva M."/>
            <person name="Hou S."/>
            <person name="Chen J."/>
            <person name="Wollam A."/>
            <person name="Pepin K.H."/>
            <person name="Johnson M."/>
            <person name="Bhonagiri V."/>
            <person name="Zhang X."/>
            <person name="Suruliraj S."/>
            <person name="Warren W."/>
            <person name="Chinwalla A."/>
            <person name="Mardis E.R."/>
            <person name="Wilson R.K."/>
        </authorList>
    </citation>
    <scope>NUCLEOTIDE SEQUENCE [LARGE SCALE GENOMIC DNA]</scope>
    <source>
        <strain evidence="5 6">YIT 11840</strain>
    </source>
</reference>
<dbReference type="SMART" id="SM00342">
    <property type="entry name" value="HTH_ARAC"/>
    <property type="match status" value="1"/>
</dbReference>